<dbReference type="EMBL" id="HACG01010964">
    <property type="protein sequence ID" value="CEK57829.1"/>
    <property type="molecule type" value="Transcribed_RNA"/>
</dbReference>
<name>A0A0B6YNL4_9EUPU</name>
<accession>A0A0B6YNL4</accession>
<evidence type="ECO:0000313" key="1">
    <source>
        <dbReference type="EMBL" id="CEK57829.1"/>
    </source>
</evidence>
<reference evidence="1" key="1">
    <citation type="submission" date="2014-12" db="EMBL/GenBank/DDBJ databases">
        <title>Insight into the proteome of Arion vulgaris.</title>
        <authorList>
            <person name="Aradska J."/>
            <person name="Bulat T."/>
            <person name="Smidak R."/>
            <person name="Sarate P."/>
            <person name="Gangsoo J."/>
            <person name="Sialana F."/>
            <person name="Bilban M."/>
            <person name="Lubec G."/>
        </authorList>
    </citation>
    <scope>NUCLEOTIDE SEQUENCE</scope>
    <source>
        <tissue evidence="1">Skin</tissue>
    </source>
</reference>
<protein>
    <submittedName>
        <fullName evidence="1">Uncharacterized protein</fullName>
    </submittedName>
</protein>
<proteinExistence type="predicted"/>
<dbReference type="AlphaFoldDB" id="A0A0B6YNL4"/>
<organism evidence="1">
    <name type="scientific">Arion vulgaris</name>
    <dbReference type="NCBI Taxonomy" id="1028688"/>
    <lineage>
        <taxon>Eukaryota</taxon>
        <taxon>Metazoa</taxon>
        <taxon>Spiralia</taxon>
        <taxon>Lophotrochozoa</taxon>
        <taxon>Mollusca</taxon>
        <taxon>Gastropoda</taxon>
        <taxon>Heterobranchia</taxon>
        <taxon>Euthyneura</taxon>
        <taxon>Panpulmonata</taxon>
        <taxon>Eupulmonata</taxon>
        <taxon>Stylommatophora</taxon>
        <taxon>Helicina</taxon>
        <taxon>Arionoidea</taxon>
        <taxon>Arionidae</taxon>
        <taxon>Arion</taxon>
    </lineage>
</organism>
<sequence>MSHLHQILIKLTKQKLVSNVLISLQPDEIFKHGREDFGKKCRLDEETKMWAVEKKPW</sequence>
<gene>
    <name evidence="1" type="primary">ORF31172</name>
</gene>